<evidence type="ECO:0000256" key="2">
    <source>
        <dbReference type="SAM" id="SignalP"/>
    </source>
</evidence>
<dbReference type="Gene3D" id="3.30.1450.10">
    <property type="match status" value="1"/>
</dbReference>
<organism evidence="4 5">
    <name type="scientific">Lactococcus termiticola</name>
    <dbReference type="NCBI Taxonomy" id="2169526"/>
    <lineage>
        <taxon>Bacteria</taxon>
        <taxon>Bacillati</taxon>
        <taxon>Bacillota</taxon>
        <taxon>Bacilli</taxon>
        <taxon>Lactobacillales</taxon>
        <taxon>Streptococcaceae</taxon>
        <taxon>Lactococcus</taxon>
    </lineage>
</organism>
<evidence type="ECO:0000256" key="1">
    <source>
        <dbReference type="ARBA" id="ARBA00022729"/>
    </source>
</evidence>
<dbReference type="InterPro" id="IPR037873">
    <property type="entry name" value="BamE-like"/>
</dbReference>
<sequence length="253" mass="28062">MNKKLVASGLVAFALLGSVAFAKEASANSTIYRLYNTNNQAHLWTSSTNEAQSLPGIDWNWNYEGRAWVAPSKGTNIYRVYNPKSGEHIYTESTNEVDVLSKNGWRSEGVAFHSADKWGKPVYRLFNAKAGIGAHFVTLSSYERDQLVKSGWKYEGIAWRALGNFNWTKAQYNALKEGSYTGAGGTSYSSIVSQHGNPQETSTTEYGNITYLAVSYNNSDDLIDQTYRSVTLLFVKQANGAYNLVDKSITNVK</sequence>
<keyword evidence="5" id="KW-1185">Reference proteome</keyword>
<dbReference type="EMBL" id="BFFO01000007">
    <property type="protein sequence ID" value="GBG97112.1"/>
    <property type="molecule type" value="Genomic_DNA"/>
</dbReference>
<dbReference type="Pfam" id="PF18885">
    <property type="entry name" value="DUF5648"/>
    <property type="match status" value="1"/>
</dbReference>
<dbReference type="Proteomes" id="UP000245021">
    <property type="component" value="Unassembled WGS sequence"/>
</dbReference>
<accession>A0A2R5HGJ8</accession>
<proteinExistence type="predicted"/>
<reference evidence="4 5" key="1">
    <citation type="journal article" date="2018" name="Genome Announc.">
        <title>Draft Genome Sequence of Lactococcus sp. Strain NtB2 (JCM 32569), Isolated from the Gut of the Higher Termite Nasutitermes takasagoensis.</title>
        <authorList>
            <person name="Noda S."/>
            <person name="Aihara C."/>
            <person name="Yuki M."/>
            <person name="Ohkuma M."/>
        </authorList>
    </citation>
    <scope>NUCLEOTIDE SEQUENCE [LARGE SCALE GENOMIC DNA]</scope>
    <source>
        <strain evidence="4 5">NtB2</strain>
    </source>
</reference>
<name>A0A2R5HGJ8_9LACT</name>
<keyword evidence="1 2" id="KW-0732">Signal</keyword>
<dbReference type="AlphaFoldDB" id="A0A2R5HGJ8"/>
<feature type="signal peptide" evidence="2">
    <location>
        <begin position="1"/>
        <end position="22"/>
    </location>
</feature>
<dbReference type="OrthoDB" id="3186156at2"/>
<feature type="chain" id="PRO_5038683566" description="DUF5648 domain-containing protein" evidence="2">
    <location>
        <begin position="23"/>
        <end position="253"/>
    </location>
</feature>
<dbReference type="RefSeq" id="WP_109246071.1">
    <property type="nucleotide sequence ID" value="NZ_BFFO01000007.1"/>
</dbReference>
<evidence type="ECO:0000259" key="3">
    <source>
        <dbReference type="Pfam" id="PF18885"/>
    </source>
</evidence>
<gene>
    <name evidence="4" type="ORF">NtB2_01249</name>
</gene>
<feature type="domain" description="DUF5648" evidence="3">
    <location>
        <begin position="31"/>
        <end position="161"/>
    </location>
</feature>
<protein>
    <recommendedName>
        <fullName evidence="3">DUF5648 domain-containing protein</fullName>
    </recommendedName>
</protein>
<dbReference type="InterPro" id="IPR043708">
    <property type="entry name" value="DUF5648"/>
</dbReference>
<evidence type="ECO:0000313" key="4">
    <source>
        <dbReference type="EMBL" id="GBG97112.1"/>
    </source>
</evidence>
<comment type="caution">
    <text evidence="4">The sequence shown here is derived from an EMBL/GenBank/DDBJ whole genome shotgun (WGS) entry which is preliminary data.</text>
</comment>
<evidence type="ECO:0000313" key="5">
    <source>
        <dbReference type="Proteomes" id="UP000245021"/>
    </source>
</evidence>